<evidence type="ECO:0000259" key="3">
    <source>
        <dbReference type="Pfam" id="PF10079"/>
    </source>
</evidence>
<dbReference type="InterPro" id="IPR055399">
    <property type="entry name" value="CC_BshC"/>
</dbReference>
<dbReference type="GO" id="GO:0016874">
    <property type="term" value="F:ligase activity"/>
    <property type="evidence" value="ECO:0007669"/>
    <property type="project" value="UniProtKB-UniRule"/>
</dbReference>
<proteinExistence type="inferred from homology"/>
<gene>
    <name evidence="2 5" type="primary">bshC</name>
    <name evidence="5" type="ORF">EPD60_11640</name>
</gene>
<protein>
    <recommendedName>
        <fullName evidence="2">Putative cysteine ligase BshC</fullName>
        <ecNumber evidence="2">6.-.-.-</ecNumber>
    </recommendedName>
</protein>
<comment type="similarity">
    <text evidence="2">Belongs to the BshC family.</text>
</comment>
<sequence>MFAAETLAYRDTHSFTRIVSDYLGNAEALRPFYSHRPDLDGIRSALEQRSGAPAYRQTLVAALRRQYEGVEAGGAVGANIGALLSSETFTVTTAHQPNLATGPLYFLYKILHAIKLADDLGKAFPGKRFVPVYYMGSEDADLEELNHFTVAGKRYTWNTGQKGAVGRMYVDKALTGLLRELEGQVGNEPHGAELLALLRSCYAEGRMIQDATFQLVHALFGRYGLVVLLADAPELKRVMIPVFSADLFGQEAGPIVAQTSAALQAHYNVQAHPREINLFYFRDDIRERIEKQGEDEYCVVNTDIRFREAELRAELDAHPERFSPNVILRGLYQETILPNVAFIGGGGELAYWLQLKDLFGHYGVPFPVLVLRNSFLVVPQKEKERADRLQLSTTDLFLPVLELMNRHLERSGQKPQLNGEVKELEQLYERLRTSAAAVDITLDKHVEALRTRSLHLLTALEQKMQRAARRKEQATQRQLEALKTQLFPKNGLQERVENFAGFYALWGDAFIDLLYRYSGGLAQQFTVIYQTHSAS</sequence>
<dbReference type="HAMAP" id="MF_01867">
    <property type="entry name" value="BshC"/>
    <property type="match status" value="1"/>
</dbReference>
<evidence type="ECO:0000313" key="6">
    <source>
        <dbReference type="Proteomes" id="UP000295334"/>
    </source>
</evidence>
<feature type="domain" description="Bacillithiol biosynthesis BshC N-terminal Rossmann-like" evidence="3">
    <location>
        <begin position="6"/>
        <end position="373"/>
    </location>
</feature>
<dbReference type="EMBL" id="SJZI01000043">
    <property type="protein sequence ID" value="TCJ13743.1"/>
    <property type="molecule type" value="Genomic_DNA"/>
</dbReference>
<dbReference type="InterPro" id="IPR055398">
    <property type="entry name" value="Rossmann-like_BshC"/>
</dbReference>
<evidence type="ECO:0000256" key="1">
    <source>
        <dbReference type="ARBA" id="ARBA00022598"/>
    </source>
</evidence>
<evidence type="ECO:0000256" key="2">
    <source>
        <dbReference type="HAMAP-Rule" id="MF_01867"/>
    </source>
</evidence>
<dbReference type="AlphaFoldDB" id="A0A4R1B9Z4"/>
<keyword evidence="1 2" id="KW-0436">Ligase</keyword>
<comment type="caution">
    <text evidence="5">The sequence shown here is derived from an EMBL/GenBank/DDBJ whole genome shotgun (WGS) entry which is preliminary data.</text>
</comment>
<organism evidence="5 6">
    <name type="scientific">Flaviaesturariibacter flavus</name>
    <dbReference type="NCBI Taxonomy" id="2502780"/>
    <lineage>
        <taxon>Bacteria</taxon>
        <taxon>Pseudomonadati</taxon>
        <taxon>Bacteroidota</taxon>
        <taxon>Chitinophagia</taxon>
        <taxon>Chitinophagales</taxon>
        <taxon>Chitinophagaceae</taxon>
        <taxon>Flaviaestuariibacter</taxon>
    </lineage>
</organism>
<dbReference type="Pfam" id="PF10079">
    <property type="entry name" value="Rossmann-like_BshC"/>
    <property type="match status" value="1"/>
</dbReference>
<dbReference type="Pfam" id="PF24850">
    <property type="entry name" value="CC_BshC"/>
    <property type="match status" value="1"/>
</dbReference>
<keyword evidence="6" id="KW-1185">Reference proteome</keyword>
<accession>A0A4R1B9Z4</accession>
<dbReference type="OrthoDB" id="9765151at2"/>
<dbReference type="RefSeq" id="WP_131449650.1">
    <property type="nucleotide sequence ID" value="NZ_SJZI01000043.1"/>
</dbReference>
<feature type="coiled-coil region" evidence="2">
    <location>
        <begin position="414"/>
        <end position="485"/>
    </location>
</feature>
<dbReference type="EC" id="6.-.-.-" evidence="2"/>
<dbReference type="InterPro" id="IPR011199">
    <property type="entry name" value="Bacillithiol_biosynth_BshC"/>
</dbReference>
<evidence type="ECO:0000313" key="5">
    <source>
        <dbReference type="EMBL" id="TCJ13743.1"/>
    </source>
</evidence>
<name>A0A4R1B9Z4_9BACT</name>
<evidence type="ECO:0000259" key="4">
    <source>
        <dbReference type="Pfam" id="PF24850"/>
    </source>
</evidence>
<keyword evidence="2" id="KW-0175">Coiled coil</keyword>
<dbReference type="Proteomes" id="UP000295334">
    <property type="component" value="Unassembled WGS sequence"/>
</dbReference>
<dbReference type="NCBIfam" id="TIGR03998">
    <property type="entry name" value="thiol_BshC"/>
    <property type="match status" value="1"/>
</dbReference>
<reference evidence="5 6" key="1">
    <citation type="submission" date="2019-03" db="EMBL/GenBank/DDBJ databases">
        <authorList>
            <person name="Kim M.K.M."/>
        </authorList>
    </citation>
    <scope>NUCLEOTIDE SEQUENCE [LARGE SCALE GENOMIC DNA]</scope>
    <source>
        <strain evidence="5 6">17J68-12</strain>
    </source>
</reference>
<feature type="domain" description="Bacillithiol biosynthesis BshC C-terminal coiled-coil" evidence="4">
    <location>
        <begin position="375"/>
        <end position="529"/>
    </location>
</feature>